<dbReference type="Pfam" id="PF01547">
    <property type="entry name" value="SBP_bac_1"/>
    <property type="match status" value="1"/>
</dbReference>
<keyword evidence="1" id="KW-0732">Signal</keyword>
<evidence type="ECO:0000313" key="3">
    <source>
        <dbReference type="Proteomes" id="UP000824258"/>
    </source>
</evidence>
<dbReference type="SUPFAM" id="SSF53850">
    <property type="entry name" value="Periplasmic binding protein-like II"/>
    <property type="match status" value="1"/>
</dbReference>
<dbReference type="PANTHER" id="PTHR43649:SF12">
    <property type="entry name" value="DIACETYLCHITOBIOSE BINDING PROTEIN DASA"/>
    <property type="match status" value="1"/>
</dbReference>
<dbReference type="PROSITE" id="PS51257">
    <property type="entry name" value="PROKAR_LIPOPROTEIN"/>
    <property type="match status" value="1"/>
</dbReference>
<dbReference type="Proteomes" id="UP000824258">
    <property type="component" value="Unassembled WGS sequence"/>
</dbReference>
<sequence>MKQFWMAALALLLALTVCGCDQQEDPPAPAGDTGSILQHEAEALQPVELTIEESEQCYRMIFADPRDMIYVSDTQATANGAVFHGVLTTETGLLVRSLEVSAPGQLLSSGGDEVAGALGLDAACRVQNTNCYVLSVEEGEESRQVLKIRDETYDISPLESVHWLFSWEDGLLLVSLDGQICPVSLSGSLGTPTDLGVEVRRACQSESGAILLMSQGESPAFYAIHPGDPAAERLCAVPEALEGANLLSGEKWGYDLMAYDDTALYGWNFGEETLMELLRFETVSLSGSRTVALACLDGETLAGVFRPMDGSAYRVFFLFQSETPMEKITLTIAGITEPMVMQNLMAEFGQMYPEYQAEFVDYQAEYGDQALTQLLMDLQGENCPDVLILNGLPYEALAKRELLTDLNLYLRGGKALQKEDLLPSLVAALETEDGALYRLPQSFSLETAVARQSVVGEESSWDFETFSAIADQMPEDCAVFSQRDPAAVLTNVLFYAYARLVDEDAGTANFDSPLFRGWLSLLKELQDAPPPESESSEEALATGEILLLPVSISSAGQYDELSQALGDDLVAVGYPDGGVASFYLRNPVAIPANAKETRAAWAFLQQMVSASYQNFYSGWLSTNESIEETMAEAEAQGVRPESIAAVEALLQSADQAVYYNEDVTNIVLEETAPYFDGAISQDEAIG</sequence>
<feature type="signal peptide" evidence="1">
    <location>
        <begin position="1"/>
        <end position="19"/>
    </location>
</feature>
<dbReference type="AlphaFoldDB" id="A0A9D1D7A5"/>
<protein>
    <submittedName>
        <fullName evidence="2">Extracellular solute-binding protein</fullName>
    </submittedName>
</protein>
<dbReference type="PANTHER" id="PTHR43649">
    <property type="entry name" value="ARABINOSE-BINDING PROTEIN-RELATED"/>
    <property type="match status" value="1"/>
</dbReference>
<evidence type="ECO:0000313" key="2">
    <source>
        <dbReference type="EMBL" id="HIR09837.1"/>
    </source>
</evidence>
<organism evidence="2 3">
    <name type="scientific">Candidatus Avoscillospira stercoripullorum</name>
    <dbReference type="NCBI Taxonomy" id="2840709"/>
    <lineage>
        <taxon>Bacteria</taxon>
        <taxon>Bacillati</taxon>
        <taxon>Bacillota</taxon>
        <taxon>Clostridia</taxon>
        <taxon>Eubacteriales</taxon>
        <taxon>Oscillospiraceae</taxon>
        <taxon>Oscillospiraceae incertae sedis</taxon>
        <taxon>Candidatus Avoscillospira</taxon>
    </lineage>
</organism>
<name>A0A9D1D7A5_9FIRM</name>
<proteinExistence type="predicted"/>
<evidence type="ECO:0000256" key="1">
    <source>
        <dbReference type="SAM" id="SignalP"/>
    </source>
</evidence>
<reference evidence="2" key="2">
    <citation type="journal article" date="2021" name="PeerJ">
        <title>Extensive microbial diversity within the chicken gut microbiome revealed by metagenomics and culture.</title>
        <authorList>
            <person name="Gilroy R."/>
            <person name="Ravi A."/>
            <person name="Getino M."/>
            <person name="Pursley I."/>
            <person name="Horton D.L."/>
            <person name="Alikhan N.F."/>
            <person name="Baker D."/>
            <person name="Gharbi K."/>
            <person name="Hall N."/>
            <person name="Watson M."/>
            <person name="Adriaenssens E.M."/>
            <person name="Foster-Nyarko E."/>
            <person name="Jarju S."/>
            <person name="Secka A."/>
            <person name="Antonio M."/>
            <person name="Oren A."/>
            <person name="Chaudhuri R.R."/>
            <person name="La Ragione R."/>
            <person name="Hildebrand F."/>
            <person name="Pallen M.J."/>
        </authorList>
    </citation>
    <scope>NUCLEOTIDE SEQUENCE</scope>
    <source>
        <strain evidence="2">ChiHjej9B8-7071</strain>
    </source>
</reference>
<dbReference type="EMBL" id="DVGD01000172">
    <property type="protein sequence ID" value="HIR09837.1"/>
    <property type="molecule type" value="Genomic_DNA"/>
</dbReference>
<feature type="chain" id="PRO_5039708801" evidence="1">
    <location>
        <begin position="20"/>
        <end position="686"/>
    </location>
</feature>
<accession>A0A9D1D7A5</accession>
<dbReference type="Gene3D" id="3.40.190.10">
    <property type="entry name" value="Periplasmic binding protein-like II"/>
    <property type="match status" value="1"/>
</dbReference>
<dbReference type="InterPro" id="IPR006059">
    <property type="entry name" value="SBP"/>
</dbReference>
<gene>
    <name evidence="2" type="ORF">IAA70_05500</name>
</gene>
<reference evidence="2" key="1">
    <citation type="submission" date="2020-10" db="EMBL/GenBank/DDBJ databases">
        <authorList>
            <person name="Gilroy R."/>
        </authorList>
    </citation>
    <scope>NUCLEOTIDE SEQUENCE</scope>
    <source>
        <strain evidence="2">ChiHjej9B8-7071</strain>
    </source>
</reference>
<comment type="caution">
    <text evidence="2">The sequence shown here is derived from an EMBL/GenBank/DDBJ whole genome shotgun (WGS) entry which is preliminary data.</text>
</comment>
<dbReference type="InterPro" id="IPR050490">
    <property type="entry name" value="Bact_solute-bd_prot1"/>
</dbReference>
<feature type="non-terminal residue" evidence="2">
    <location>
        <position position="686"/>
    </location>
</feature>